<protein>
    <recommendedName>
        <fullName evidence="2">BIG2 domain-containing protein</fullName>
    </recommendedName>
</protein>
<evidence type="ECO:0000313" key="4">
    <source>
        <dbReference type="Proteomes" id="UP000051999"/>
    </source>
</evidence>
<dbReference type="InterPro" id="IPR008964">
    <property type="entry name" value="Invasin/intimin_cell_adhesion"/>
</dbReference>
<dbReference type="Pfam" id="PF02368">
    <property type="entry name" value="Big_2"/>
    <property type="match status" value="1"/>
</dbReference>
<evidence type="ECO:0000259" key="2">
    <source>
        <dbReference type="Pfam" id="PF02368"/>
    </source>
</evidence>
<dbReference type="Gene3D" id="2.60.40.1080">
    <property type="match status" value="1"/>
</dbReference>
<organism evidence="3 4">
    <name type="scientific">Furfurilactobacillus rossiae DSM 15814</name>
    <dbReference type="NCBI Taxonomy" id="1114972"/>
    <lineage>
        <taxon>Bacteria</taxon>
        <taxon>Bacillati</taxon>
        <taxon>Bacillota</taxon>
        <taxon>Bacilli</taxon>
        <taxon>Lactobacillales</taxon>
        <taxon>Lactobacillaceae</taxon>
        <taxon>Furfurilactobacillus</taxon>
    </lineage>
</organism>
<sequence>MHIKKVLVDLLLVTGILFGITGVNSADAATTSMNTVASDSTLSSSSDTFQNNTRTTTQNRSFTVELSSMQTGEIQVGDHFKLTSIFTPALPSYVKMAFRSTNPNVATVDSNGLITVRSFGTVEIQTYISDPLLSEEYNNSGVAGVGFTVQKPQQDSVTAVSSVQSEESGSAVSEDSENLSSLTLSDANQQHSAVATQNNN</sequence>
<dbReference type="InterPro" id="IPR003343">
    <property type="entry name" value="Big_2"/>
</dbReference>
<gene>
    <name evidence="3" type="ORF">FD35_GL001495</name>
</gene>
<dbReference type="SUPFAM" id="SSF49373">
    <property type="entry name" value="Invasin/intimin cell-adhesion fragments"/>
    <property type="match status" value="1"/>
</dbReference>
<evidence type="ECO:0000313" key="3">
    <source>
        <dbReference type="EMBL" id="KRL52966.1"/>
    </source>
</evidence>
<evidence type="ECO:0000256" key="1">
    <source>
        <dbReference type="SAM" id="MobiDB-lite"/>
    </source>
</evidence>
<dbReference type="PATRIC" id="fig|1114972.6.peg.1519"/>
<name>A0A0R1R7G8_9LACO</name>
<reference evidence="3 4" key="1">
    <citation type="journal article" date="2015" name="Genome Announc.">
        <title>Expanding the biotechnology potential of lactobacilli through comparative genomics of 213 strains and associated genera.</title>
        <authorList>
            <person name="Sun Z."/>
            <person name="Harris H.M."/>
            <person name="McCann A."/>
            <person name="Guo C."/>
            <person name="Argimon S."/>
            <person name="Zhang W."/>
            <person name="Yang X."/>
            <person name="Jeffery I.B."/>
            <person name="Cooney J.C."/>
            <person name="Kagawa T.F."/>
            <person name="Liu W."/>
            <person name="Song Y."/>
            <person name="Salvetti E."/>
            <person name="Wrobel A."/>
            <person name="Rasinkangas P."/>
            <person name="Parkhill J."/>
            <person name="Rea M.C."/>
            <person name="O'Sullivan O."/>
            <person name="Ritari J."/>
            <person name="Douillard F.P."/>
            <person name="Paul Ross R."/>
            <person name="Yang R."/>
            <person name="Briner A.E."/>
            <person name="Felis G.E."/>
            <person name="de Vos W.M."/>
            <person name="Barrangou R."/>
            <person name="Klaenhammer T.R."/>
            <person name="Caufield P.W."/>
            <person name="Cui Y."/>
            <person name="Zhang H."/>
            <person name="O'Toole P.W."/>
        </authorList>
    </citation>
    <scope>NUCLEOTIDE SEQUENCE [LARGE SCALE GENOMIC DNA]</scope>
    <source>
        <strain evidence="3 4">DSM 15814</strain>
    </source>
</reference>
<dbReference type="AlphaFoldDB" id="A0A0R1R7G8"/>
<feature type="region of interest" description="Disordered" evidence="1">
    <location>
        <begin position="159"/>
        <end position="200"/>
    </location>
</feature>
<dbReference type="EMBL" id="AZFF01000027">
    <property type="protein sequence ID" value="KRL52966.1"/>
    <property type="molecule type" value="Genomic_DNA"/>
</dbReference>
<accession>A0A0R1R7G8</accession>
<keyword evidence="4" id="KW-1185">Reference proteome</keyword>
<proteinExistence type="predicted"/>
<dbReference type="Proteomes" id="UP000051999">
    <property type="component" value="Unassembled WGS sequence"/>
</dbReference>
<dbReference type="OrthoDB" id="1858867at2"/>
<feature type="domain" description="BIG2" evidence="2">
    <location>
        <begin position="73"/>
        <end position="125"/>
    </location>
</feature>
<dbReference type="STRING" id="1114972.FD35_GL001495"/>
<comment type="caution">
    <text evidence="3">The sequence shown here is derived from an EMBL/GenBank/DDBJ whole genome shotgun (WGS) entry which is preliminary data.</text>
</comment>
<dbReference type="RefSeq" id="WP_017260818.1">
    <property type="nucleotide sequence ID" value="NZ_AUAW01000018.1"/>
</dbReference>